<organism evidence="2">
    <name type="scientific">marine sediment metagenome</name>
    <dbReference type="NCBI Taxonomy" id="412755"/>
    <lineage>
        <taxon>unclassified sequences</taxon>
        <taxon>metagenomes</taxon>
        <taxon>ecological metagenomes</taxon>
    </lineage>
</organism>
<dbReference type="Pfam" id="PF14229">
    <property type="entry name" value="DUF4332"/>
    <property type="match status" value="1"/>
</dbReference>
<gene>
    <name evidence="2" type="ORF">S01H1_35187</name>
</gene>
<proteinExistence type="predicted"/>
<dbReference type="SUPFAM" id="SSF158702">
    <property type="entry name" value="Sec63 N-terminal domain-like"/>
    <property type="match status" value="1"/>
</dbReference>
<feature type="domain" description="DUF4332" evidence="1">
    <location>
        <begin position="15"/>
        <end position="132"/>
    </location>
</feature>
<dbReference type="AlphaFoldDB" id="X0WAM9"/>
<dbReference type="Gene3D" id="1.10.150.20">
    <property type="entry name" value="5' to 3' exonuclease, C-terminal subdomain"/>
    <property type="match status" value="1"/>
</dbReference>
<protein>
    <recommendedName>
        <fullName evidence="1">DUF4332 domain-containing protein</fullName>
    </recommendedName>
</protein>
<comment type="caution">
    <text evidence="2">The sequence shown here is derived from an EMBL/GenBank/DDBJ whole genome shotgun (WGS) entry which is preliminary data.</text>
</comment>
<dbReference type="EMBL" id="BARS01021970">
    <property type="protein sequence ID" value="GAG09726.1"/>
    <property type="molecule type" value="Genomic_DNA"/>
</dbReference>
<feature type="non-terminal residue" evidence="2">
    <location>
        <position position="1"/>
    </location>
</feature>
<dbReference type="InterPro" id="IPR025567">
    <property type="entry name" value="DUF4332"/>
</dbReference>
<sequence>GLNSPFKYKLKAFQGINRKDIEKLNRNGIKTARQILEIGYTKEGRNKLSKITNIPADSILELVQLSDLARIPGVKKVRARLYYEAGLDTLEKMAACDTEELRKISAEYIKKTSIKGIPPTPKEAEHTVNMAKYLKKYVEY</sequence>
<evidence type="ECO:0000259" key="1">
    <source>
        <dbReference type="Pfam" id="PF14229"/>
    </source>
</evidence>
<accession>X0WAM9</accession>
<evidence type="ECO:0000313" key="2">
    <source>
        <dbReference type="EMBL" id="GAG09726.1"/>
    </source>
</evidence>
<reference evidence="2" key="1">
    <citation type="journal article" date="2014" name="Front. Microbiol.">
        <title>High frequency of phylogenetically diverse reductive dehalogenase-homologous genes in deep subseafloor sedimentary metagenomes.</title>
        <authorList>
            <person name="Kawai M."/>
            <person name="Futagami T."/>
            <person name="Toyoda A."/>
            <person name="Takaki Y."/>
            <person name="Nishi S."/>
            <person name="Hori S."/>
            <person name="Arai W."/>
            <person name="Tsubouchi T."/>
            <person name="Morono Y."/>
            <person name="Uchiyama I."/>
            <person name="Ito T."/>
            <person name="Fujiyama A."/>
            <person name="Inagaki F."/>
            <person name="Takami H."/>
        </authorList>
    </citation>
    <scope>NUCLEOTIDE SEQUENCE</scope>
    <source>
        <strain evidence="2">Expedition CK06-06</strain>
    </source>
</reference>
<name>X0WAM9_9ZZZZ</name>